<evidence type="ECO:0000313" key="4">
    <source>
        <dbReference type="Proteomes" id="UP000315215"/>
    </source>
</evidence>
<dbReference type="Pfam" id="PF12638">
    <property type="entry name" value="Staygreen"/>
    <property type="match status" value="1"/>
</dbReference>
<keyword evidence="1" id="KW-0809">Transit peptide</keyword>
<reference evidence="3 4" key="1">
    <citation type="submission" date="2019-07" db="EMBL/GenBank/DDBJ databases">
        <authorList>
            <person name="Li J."/>
        </authorList>
    </citation>
    <scope>NUCLEOTIDE SEQUENCE [LARGE SCALE GENOMIC DNA]</scope>
    <source>
        <strain evidence="3 4">TKL69</strain>
    </source>
</reference>
<name>A0A516KKK8_9BACI</name>
<accession>A0A516KKK8</accession>
<dbReference type="Proteomes" id="UP000315215">
    <property type="component" value="Chromosome"/>
</dbReference>
<evidence type="ECO:0000256" key="1">
    <source>
        <dbReference type="ARBA" id="ARBA00022946"/>
    </source>
</evidence>
<dbReference type="EMBL" id="CP041666">
    <property type="protein sequence ID" value="QDP41916.1"/>
    <property type="molecule type" value="Genomic_DNA"/>
</dbReference>
<dbReference type="InterPro" id="IPR024438">
    <property type="entry name" value="Staygreen"/>
</dbReference>
<dbReference type="KEGG" id="aqt:FN924_18105"/>
<dbReference type="PANTHER" id="PTHR31750">
    <property type="entry name" value="PROTEIN STAY-GREEN 1, CHLOROPLASTIC-RELATED"/>
    <property type="match status" value="1"/>
</dbReference>
<feature type="domain" description="Staygreen protein" evidence="2">
    <location>
        <begin position="8"/>
        <end position="147"/>
    </location>
</feature>
<dbReference type="RefSeq" id="WP_143896930.1">
    <property type="nucleotide sequence ID" value="NZ_CP041666.1"/>
</dbReference>
<dbReference type="AlphaFoldDB" id="A0A516KKK8"/>
<dbReference type="PANTHER" id="PTHR31750:SF4">
    <property type="entry name" value="LP06106P"/>
    <property type="match status" value="1"/>
</dbReference>
<keyword evidence="4" id="KW-1185">Reference proteome</keyword>
<sequence>MKCEDWIPSKLHVEFRNGITKRAPIDGRKYTLTHSDETGELFLIIDDTYAYEKLTEVRDEVFAEWRNIQNTYFLYVYVLINGGQFDNETARIREQIFRRELPLALEAIRYGDNHLFNTTPYLDNAPILIFFQSFPYSAKEVWGTFSQLPSP</sequence>
<organism evidence="3 4">
    <name type="scientific">Radiobacillus deserti</name>
    <dbReference type="NCBI Taxonomy" id="2594883"/>
    <lineage>
        <taxon>Bacteria</taxon>
        <taxon>Bacillati</taxon>
        <taxon>Bacillota</taxon>
        <taxon>Bacilli</taxon>
        <taxon>Bacillales</taxon>
        <taxon>Bacillaceae</taxon>
        <taxon>Radiobacillus</taxon>
    </lineage>
</organism>
<gene>
    <name evidence="3" type="ORF">FN924_18105</name>
</gene>
<evidence type="ECO:0000313" key="3">
    <source>
        <dbReference type="EMBL" id="QDP41916.1"/>
    </source>
</evidence>
<proteinExistence type="predicted"/>
<evidence type="ECO:0000259" key="2">
    <source>
        <dbReference type="Pfam" id="PF12638"/>
    </source>
</evidence>
<dbReference type="OrthoDB" id="1684395at2"/>
<protein>
    <recommendedName>
        <fullName evidence="2">Staygreen protein domain-containing protein</fullName>
    </recommendedName>
</protein>